<dbReference type="eggNOG" id="COG5460">
    <property type="taxonomic scope" value="Bacteria"/>
</dbReference>
<proteinExistence type="predicted"/>
<gene>
    <name evidence="1" type="ORF">ADIMK_0817</name>
</gene>
<dbReference type="OrthoDB" id="6629495at2"/>
<keyword evidence="2" id="KW-1185">Reference proteome</keyword>
<dbReference type="InterPro" id="IPR018680">
    <property type="entry name" value="DUF2164"/>
</dbReference>
<dbReference type="STRING" id="1232683.ADIMK_0817"/>
<dbReference type="PATRIC" id="fig|1232683.4.peg.809"/>
<dbReference type="Proteomes" id="UP000028252">
    <property type="component" value="Unassembled WGS sequence"/>
</dbReference>
<organism evidence="1 2">
    <name type="scientific">Marinobacterium lacunae</name>
    <dbReference type="NCBI Taxonomy" id="1232683"/>
    <lineage>
        <taxon>Bacteria</taxon>
        <taxon>Pseudomonadati</taxon>
        <taxon>Pseudomonadota</taxon>
        <taxon>Gammaproteobacteria</taxon>
        <taxon>Oceanospirillales</taxon>
        <taxon>Oceanospirillaceae</taxon>
        <taxon>Marinobacterium</taxon>
    </lineage>
</organism>
<evidence type="ECO:0000313" key="1">
    <source>
        <dbReference type="EMBL" id="KEA65115.1"/>
    </source>
</evidence>
<name>A0A081G2W0_9GAMM</name>
<evidence type="ECO:0008006" key="3">
    <source>
        <dbReference type="Google" id="ProtNLM"/>
    </source>
</evidence>
<sequence>MSIIKFSREEQALIVEQIQQYFSEELDQELGGFDAQFLLDFIGDVIGPYFYNRGLYDALAMLETRMENLSESIYELEKTTAFKRG</sequence>
<accession>A0A081G2W0</accession>
<protein>
    <recommendedName>
        <fullName evidence="3">DUF2164 domain-containing protein</fullName>
    </recommendedName>
</protein>
<reference evidence="1 2" key="1">
    <citation type="submission" date="2014-04" db="EMBL/GenBank/DDBJ databases">
        <title>Marinobacterium kochiensis sp. nov., isolated from sediment sample collected from Kochi backwaters in Kerala, India.</title>
        <authorList>
            <person name="Singh A."/>
            <person name="Pinnaka A.K."/>
        </authorList>
    </citation>
    <scope>NUCLEOTIDE SEQUENCE [LARGE SCALE GENOMIC DNA]</scope>
    <source>
        <strain evidence="1 2">AK27</strain>
    </source>
</reference>
<comment type="caution">
    <text evidence="1">The sequence shown here is derived from an EMBL/GenBank/DDBJ whole genome shotgun (WGS) entry which is preliminary data.</text>
</comment>
<evidence type="ECO:0000313" key="2">
    <source>
        <dbReference type="Proteomes" id="UP000028252"/>
    </source>
</evidence>
<dbReference type="AlphaFoldDB" id="A0A081G2W0"/>
<dbReference type="RefSeq" id="WP_036183902.1">
    <property type="nucleotide sequence ID" value="NZ_JMQN01000013.1"/>
</dbReference>
<dbReference type="EMBL" id="JMQN01000013">
    <property type="protein sequence ID" value="KEA65115.1"/>
    <property type="molecule type" value="Genomic_DNA"/>
</dbReference>
<dbReference type="Pfam" id="PF09932">
    <property type="entry name" value="DUF2164"/>
    <property type="match status" value="1"/>
</dbReference>